<feature type="signal peptide" evidence="7">
    <location>
        <begin position="1"/>
        <end position="28"/>
    </location>
</feature>
<keyword evidence="3 7" id="KW-0732">Signal</keyword>
<keyword evidence="4" id="KW-0572">Peptidoglycan-anchor</keyword>
<dbReference type="RefSeq" id="WP_245785479.1">
    <property type="nucleotide sequence ID" value="NZ_JXLB01000009.1"/>
</dbReference>
<name>A0A1L8WLH1_9ENTE</name>
<reference evidence="9 10" key="1">
    <citation type="submission" date="2014-12" db="EMBL/GenBank/DDBJ databases">
        <title>Draft genome sequences of 29 type strains of Enterococci.</title>
        <authorList>
            <person name="Zhong Z."/>
            <person name="Sun Z."/>
            <person name="Liu W."/>
            <person name="Zhang W."/>
            <person name="Zhang H."/>
        </authorList>
    </citation>
    <scope>NUCLEOTIDE SEQUENCE [LARGE SCALE GENOMIC DNA]</scope>
    <source>
        <strain evidence="9 10">DSM 15687</strain>
    </source>
</reference>
<accession>A0A1L8WLH1</accession>
<feature type="transmembrane region" description="Helical" evidence="6">
    <location>
        <begin position="86"/>
        <end position="106"/>
    </location>
</feature>
<evidence type="ECO:0000256" key="5">
    <source>
        <dbReference type="SAM" id="MobiDB-lite"/>
    </source>
</evidence>
<evidence type="ECO:0000256" key="2">
    <source>
        <dbReference type="ARBA" id="ARBA00022525"/>
    </source>
</evidence>
<dbReference type="NCBIfam" id="TIGR01167">
    <property type="entry name" value="LPXTG_anchor"/>
    <property type="match status" value="1"/>
</dbReference>
<keyword evidence="10" id="KW-1185">Reference proteome</keyword>
<keyword evidence="6" id="KW-0472">Membrane</keyword>
<dbReference type="STRING" id="150033.RV14_GL002409"/>
<keyword evidence="1" id="KW-0134">Cell wall</keyword>
<evidence type="ECO:0000313" key="9">
    <source>
        <dbReference type="EMBL" id="OJG81866.1"/>
    </source>
</evidence>
<feature type="region of interest" description="Disordered" evidence="5">
    <location>
        <begin position="46"/>
        <end position="77"/>
    </location>
</feature>
<evidence type="ECO:0000256" key="7">
    <source>
        <dbReference type="SAM" id="SignalP"/>
    </source>
</evidence>
<feature type="compositionally biased region" description="Low complexity" evidence="5">
    <location>
        <begin position="46"/>
        <end position="56"/>
    </location>
</feature>
<sequence length="116" mass="12997">MSRKVKKLMYYLTGVLMLCLFITTTCHAQTTDKQNIRVEATIGPWNASSNNNGNGADTKEKPNITIPPSNLGSSSKLPQTGEQVRVYTLLLGLMLSLFSLVMLFNVNREKEREYVI</sequence>
<protein>
    <recommendedName>
        <fullName evidence="8">Gram-positive cocci surface proteins LPxTG domain-containing protein</fullName>
    </recommendedName>
</protein>
<dbReference type="Proteomes" id="UP000182152">
    <property type="component" value="Unassembled WGS sequence"/>
</dbReference>
<evidence type="ECO:0000256" key="1">
    <source>
        <dbReference type="ARBA" id="ARBA00022512"/>
    </source>
</evidence>
<dbReference type="Pfam" id="PF00746">
    <property type="entry name" value="Gram_pos_anchor"/>
    <property type="match status" value="1"/>
</dbReference>
<proteinExistence type="predicted"/>
<comment type="caution">
    <text evidence="9">The sequence shown here is derived from an EMBL/GenBank/DDBJ whole genome shotgun (WGS) entry which is preliminary data.</text>
</comment>
<dbReference type="AlphaFoldDB" id="A0A1L8WLH1"/>
<organism evidence="9 10">
    <name type="scientific">Enterococcus ratti</name>
    <dbReference type="NCBI Taxonomy" id="150033"/>
    <lineage>
        <taxon>Bacteria</taxon>
        <taxon>Bacillati</taxon>
        <taxon>Bacillota</taxon>
        <taxon>Bacilli</taxon>
        <taxon>Lactobacillales</taxon>
        <taxon>Enterococcaceae</taxon>
        <taxon>Enterococcus</taxon>
    </lineage>
</organism>
<evidence type="ECO:0000259" key="8">
    <source>
        <dbReference type="Pfam" id="PF00746"/>
    </source>
</evidence>
<dbReference type="EMBL" id="JXLB01000009">
    <property type="protein sequence ID" value="OJG81866.1"/>
    <property type="molecule type" value="Genomic_DNA"/>
</dbReference>
<evidence type="ECO:0000256" key="6">
    <source>
        <dbReference type="SAM" id="Phobius"/>
    </source>
</evidence>
<keyword evidence="6" id="KW-1133">Transmembrane helix</keyword>
<keyword evidence="2" id="KW-0964">Secreted</keyword>
<evidence type="ECO:0000313" key="10">
    <source>
        <dbReference type="Proteomes" id="UP000182152"/>
    </source>
</evidence>
<feature type="compositionally biased region" description="Polar residues" evidence="5">
    <location>
        <begin position="66"/>
        <end position="77"/>
    </location>
</feature>
<keyword evidence="6" id="KW-0812">Transmembrane</keyword>
<evidence type="ECO:0000256" key="3">
    <source>
        <dbReference type="ARBA" id="ARBA00022729"/>
    </source>
</evidence>
<feature type="chain" id="PRO_5012408649" description="Gram-positive cocci surface proteins LPxTG domain-containing protein" evidence="7">
    <location>
        <begin position="29"/>
        <end position="116"/>
    </location>
</feature>
<evidence type="ECO:0000256" key="4">
    <source>
        <dbReference type="ARBA" id="ARBA00023088"/>
    </source>
</evidence>
<feature type="domain" description="Gram-positive cocci surface proteins LPxTG" evidence="8">
    <location>
        <begin position="75"/>
        <end position="110"/>
    </location>
</feature>
<gene>
    <name evidence="9" type="ORF">RV14_GL002409</name>
</gene>
<dbReference type="InterPro" id="IPR019931">
    <property type="entry name" value="LPXTG_anchor"/>
</dbReference>